<name>A0A8D8YFR5_9HEMI</name>
<dbReference type="EMBL" id="HBUF01375018">
    <property type="protein sequence ID" value="CAG6727915.1"/>
    <property type="molecule type" value="Transcribed_RNA"/>
</dbReference>
<proteinExistence type="predicted"/>
<dbReference type="AlphaFoldDB" id="A0A8D8YFR5"/>
<evidence type="ECO:0000313" key="1">
    <source>
        <dbReference type="EMBL" id="CAG6727915.1"/>
    </source>
</evidence>
<sequence>MFLGKERYSAGTSYKTGLFMADFEVFKVNWLVYFYLFIFSKDLFLAPQPKSKNGAFFFFKLKFWISFFHCFSRESSAHIFFDGYTWARGMRINQQPIRSTS</sequence>
<organism evidence="1">
    <name type="scientific">Cacopsylla melanoneura</name>
    <dbReference type="NCBI Taxonomy" id="428564"/>
    <lineage>
        <taxon>Eukaryota</taxon>
        <taxon>Metazoa</taxon>
        <taxon>Ecdysozoa</taxon>
        <taxon>Arthropoda</taxon>
        <taxon>Hexapoda</taxon>
        <taxon>Insecta</taxon>
        <taxon>Pterygota</taxon>
        <taxon>Neoptera</taxon>
        <taxon>Paraneoptera</taxon>
        <taxon>Hemiptera</taxon>
        <taxon>Sternorrhyncha</taxon>
        <taxon>Psylloidea</taxon>
        <taxon>Psyllidae</taxon>
        <taxon>Psyllinae</taxon>
        <taxon>Cacopsylla</taxon>
    </lineage>
</organism>
<accession>A0A8D8YFR5</accession>
<protein>
    <submittedName>
        <fullName evidence="1">Uncharacterized protein</fullName>
    </submittedName>
</protein>
<reference evidence="1" key="1">
    <citation type="submission" date="2021-05" db="EMBL/GenBank/DDBJ databases">
        <authorList>
            <person name="Alioto T."/>
            <person name="Alioto T."/>
            <person name="Gomez Garrido J."/>
        </authorList>
    </citation>
    <scope>NUCLEOTIDE SEQUENCE</scope>
</reference>